<dbReference type="WBParaSite" id="GPUH_0002135901-mRNA-1">
    <property type="protein sequence ID" value="GPUH_0002135901-mRNA-1"/>
    <property type="gene ID" value="GPUH_0002135901"/>
</dbReference>
<dbReference type="EMBL" id="UYRT01092358">
    <property type="protein sequence ID" value="VDN38025.1"/>
    <property type="molecule type" value="Genomic_DNA"/>
</dbReference>
<sequence>MPISKEQYTVTALTINSKDAVAATSSGLVRGMRYFILISTVLCLASIMANIQTYNFIVICIEREYDDMISEYSNEAC</sequence>
<reference evidence="4" key="1">
    <citation type="submission" date="2016-06" db="UniProtKB">
        <authorList>
            <consortium name="WormBaseParasite"/>
        </authorList>
    </citation>
    <scope>IDENTIFICATION</scope>
</reference>
<evidence type="ECO:0000313" key="2">
    <source>
        <dbReference type="EMBL" id="VDN38025.1"/>
    </source>
</evidence>
<evidence type="ECO:0000256" key="1">
    <source>
        <dbReference type="SAM" id="Phobius"/>
    </source>
</evidence>
<keyword evidence="3" id="KW-1185">Reference proteome</keyword>
<reference evidence="2 3" key="2">
    <citation type="submission" date="2018-11" db="EMBL/GenBank/DDBJ databases">
        <authorList>
            <consortium name="Pathogen Informatics"/>
        </authorList>
    </citation>
    <scope>NUCLEOTIDE SEQUENCE [LARGE SCALE GENOMIC DNA]</scope>
</reference>
<keyword evidence="1" id="KW-0812">Transmembrane</keyword>
<proteinExistence type="predicted"/>
<dbReference type="OrthoDB" id="5862727at2759"/>
<evidence type="ECO:0000313" key="4">
    <source>
        <dbReference type="WBParaSite" id="GPUH_0002135901-mRNA-1"/>
    </source>
</evidence>
<keyword evidence="1" id="KW-1133">Transmembrane helix</keyword>
<name>A0A183EK42_9BILA</name>
<organism evidence="4">
    <name type="scientific">Gongylonema pulchrum</name>
    <dbReference type="NCBI Taxonomy" id="637853"/>
    <lineage>
        <taxon>Eukaryota</taxon>
        <taxon>Metazoa</taxon>
        <taxon>Ecdysozoa</taxon>
        <taxon>Nematoda</taxon>
        <taxon>Chromadorea</taxon>
        <taxon>Rhabditida</taxon>
        <taxon>Spirurina</taxon>
        <taxon>Spiruromorpha</taxon>
        <taxon>Spiruroidea</taxon>
        <taxon>Gongylonematidae</taxon>
        <taxon>Gongylonema</taxon>
    </lineage>
</organism>
<protein>
    <submittedName>
        <fullName evidence="4">Col_cuticle_N domain-containing protein</fullName>
    </submittedName>
</protein>
<evidence type="ECO:0000313" key="3">
    <source>
        <dbReference type="Proteomes" id="UP000271098"/>
    </source>
</evidence>
<gene>
    <name evidence="2" type="ORF">GPUH_LOCUS21333</name>
</gene>
<accession>A0A183EK42</accession>
<dbReference type="Proteomes" id="UP000271098">
    <property type="component" value="Unassembled WGS sequence"/>
</dbReference>
<keyword evidence="1" id="KW-0472">Membrane</keyword>
<feature type="transmembrane region" description="Helical" evidence="1">
    <location>
        <begin position="34"/>
        <end position="61"/>
    </location>
</feature>
<dbReference type="AlphaFoldDB" id="A0A183EK42"/>